<proteinExistence type="predicted"/>
<reference evidence="1 2" key="1">
    <citation type="submission" date="2006-12" db="EMBL/GenBank/DDBJ databases">
        <title>Complete sequence of Chlorobium phaeobacteroides DSM 266.</title>
        <authorList>
            <consortium name="US DOE Joint Genome Institute"/>
            <person name="Copeland A."/>
            <person name="Lucas S."/>
            <person name="Lapidus A."/>
            <person name="Barry K."/>
            <person name="Detter J.C."/>
            <person name="Glavina del Rio T."/>
            <person name="Hammon N."/>
            <person name="Israni S."/>
            <person name="Pitluck S."/>
            <person name="Goltsman E."/>
            <person name="Schmutz J."/>
            <person name="Larimer F."/>
            <person name="Land M."/>
            <person name="Hauser L."/>
            <person name="Mikhailova N."/>
            <person name="Li T."/>
            <person name="Overmann J."/>
            <person name="Bryant D.A."/>
            <person name="Richardson P."/>
        </authorList>
    </citation>
    <scope>NUCLEOTIDE SEQUENCE [LARGE SCALE GENOMIC DNA]</scope>
    <source>
        <strain evidence="1 2">DSM 266</strain>
    </source>
</reference>
<sequence>MSGIRRGCRPIIFLSCRQHRIPCSSDRLITLTYRIVRISPEGYPHYRFFDEVVESLLFGLIENGIAACVVDNEFDPNVPNIVIGAHLLNDAQLGALPQNVIIYNFEQFDRNSAWMRPGYINALSSHRCWDYSRYNIEALTRLRADASPEFVPLGYAPLLTRLTKSSGAEEEIDVLFYGCLNPRRKKILDALAGEGCTVHIAYGVYGAERDALIRKAKLVLNMHYYDSHILEAVRVSYLMANSKAVVSECADDTEVYPHYRDGICLVAYDELVKACMDLLVHSTKRRQLEENALSAIKKNKLCGGSNGYFVDQV</sequence>
<evidence type="ECO:0000313" key="2">
    <source>
        <dbReference type="Proteomes" id="UP000008701"/>
    </source>
</evidence>
<accession>A1BHH8</accession>
<dbReference type="EMBL" id="CP000492">
    <property type="protein sequence ID" value="ABL65855.1"/>
    <property type="molecule type" value="Genomic_DNA"/>
</dbReference>
<protein>
    <recommendedName>
        <fullName evidence="3">Glycosyltransferase family 1 protein</fullName>
    </recommendedName>
</protein>
<gene>
    <name evidence="1" type="ordered locus">Cpha266_1839</name>
</gene>
<organism evidence="1 2">
    <name type="scientific">Chlorobium phaeobacteroides (strain DSM 266 / SMG 266 / 2430)</name>
    <dbReference type="NCBI Taxonomy" id="290317"/>
    <lineage>
        <taxon>Bacteria</taxon>
        <taxon>Pseudomonadati</taxon>
        <taxon>Chlorobiota</taxon>
        <taxon>Chlorobiia</taxon>
        <taxon>Chlorobiales</taxon>
        <taxon>Chlorobiaceae</taxon>
        <taxon>Chlorobium/Pelodictyon group</taxon>
        <taxon>Chlorobium</taxon>
    </lineage>
</organism>
<dbReference type="Proteomes" id="UP000008701">
    <property type="component" value="Chromosome"/>
</dbReference>
<dbReference type="eggNOG" id="COG0457">
    <property type="taxonomic scope" value="Bacteria"/>
</dbReference>
<dbReference type="STRING" id="290317.Cpha266_1839"/>
<name>A1BHH8_CHLPD</name>
<keyword evidence="2" id="KW-1185">Reference proteome</keyword>
<evidence type="ECO:0008006" key="3">
    <source>
        <dbReference type="Google" id="ProtNLM"/>
    </source>
</evidence>
<dbReference type="AlphaFoldDB" id="A1BHH8"/>
<dbReference type="HOGENOM" id="CLU_057477_0_0_10"/>
<evidence type="ECO:0000313" key="1">
    <source>
        <dbReference type="EMBL" id="ABL65855.1"/>
    </source>
</evidence>
<dbReference type="KEGG" id="cph:Cpha266_1839"/>